<dbReference type="InterPro" id="IPR043502">
    <property type="entry name" value="DNA/RNA_pol_sf"/>
</dbReference>
<proteinExistence type="predicted"/>
<accession>A0A0K0FBR0</accession>
<dbReference type="STRING" id="75913.A0A0K0FBR0"/>
<dbReference type="Gene3D" id="3.10.10.10">
    <property type="entry name" value="HIV Type 1 Reverse Transcriptase, subunit A, domain 1"/>
    <property type="match status" value="1"/>
</dbReference>
<dbReference type="InterPro" id="IPR043128">
    <property type="entry name" value="Rev_trsase/Diguanyl_cyclase"/>
</dbReference>
<dbReference type="CDD" id="cd01647">
    <property type="entry name" value="RT_LTR"/>
    <property type="match status" value="1"/>
</dbReference>
<dbReference type="PANTHER" id="PTHR37984:SF5">
    <property type="entry name" value="PROTEIN NYNRIN-LIKE"/>
    <property type="match status" value="1"/>
</dbReference>
<dbReference type="Gene3D" id="3.30.70.270">
    <property type="match status" value="2"/>
</dbReference>
<reference evidence="3" key="2">
    <citation type="submission" date="2015-08" db="UniProtKB">
        <authorList>
            <consortium name="WormBaseParasite"/>
        </authorList>
    </citation>
    <scope>IDENTIFICATION</scope>
</reference>
<dbReference type="Pfam" id="PF00078">
    <property type="entry name" value="RVT_1"/>
    <property type="match status" value="1"/>
</dbReference>
<evidence type="ECO:0000259" key="1">
    <source>
        <dbReference type="Pfam" id="PF00078"/>
    </source>
</evidence>
<keyword evidence="2" id="KW-1185">Reference proteome</keyword>
<feature type="domain" description="Reverse transcriptase" evidence="1">
    <location>
        <begin position="441"/>
        <end position="587"/>
    </location>
</feature>
<dbReference type="PANTHER" id="PTHR37984">
    <property type="entry name" value="PROTEIN CBG26694"/>
    <property type="match status" value="1"/>
</dbReference>
<dbReference type="WBParaSite" id="SVE_0627300.1">
    <property type="protein sequence ID" value="SVE_0627300.1"/>
    <property type="gene ID" value="SVE_0627300"/>
</dbReference>
<evidence type="ECO:0000313" key="3">
    <source>
        <dbReference type="WBParaSite" id="SVE_0627300.1"/>
    </source>
</evidence>
<evidence type="ECO:0000313" key="2">
    <source>
        <dbReference type="Proteomes" id="UP000035680"/>
    </source>
</evidence>
<sequence length="662" mass="75409">MAHYIPYKDCKQKELYGKYLRAATYALDDSDKFTTIISLIPRDWSEQFFSETIEEDNQEPEWTDLLEFINKRTALYKDSIGPIIVINELTELKLEKTKDAMTSLLDKVTNYARGHDVKQFNPQEFLTITSFIAKIPRSYQLELCSDGSLPTLDEIRKFAFKKDREFSIKKKEYANNIVSKKQTITDKSTEEIKTFKPKPEKKWVEMLQTLMESICTAPIKLEGINKTLTAKIDTCAGISLIGNKLFNNFPPSMKEKINLNDSIATKSAHGTCRNHKGSLELDFTLPNEKLMSGKFFLSGNEDTAITIGFDMIQKNFIDIRKYMKPKPTARQSQLIQNIKVTLGEECETIVDFLKDPKNMSLIQEDINFSPILNSDLALQETFKPKIAPLLPVKAEILPTVCNMLESEIEKGWLKYAKEPIISAGNLIVVHQHNEKIRLCYNIRNINDHTPDPNEMNLPSLKSLLETPLDNIATFTKLDISDAYRLIGINESDQWKTAVRTPIGTLVSTRLIFGHKLNPQIFCQALKQALSGILFLKCYMDDLLILAPQGKKNDTILSTLKALKEAGFRINLKKSEFKVKFTTYLGLNWDIENGISIPEDKVQSILSMSSPTSIKDLHTKICKMAFYSNMVANFSELAAPFFDLIHSKFKTVVLTDIVQSWVL</sequence>
<dbReference type="InterPro" id="IPR050951">
    <property type="entry name" value="Retrovirus_Pol_polyprotein"/>
</dbReference>
<dbReference type="SUPFAM" id="SSF56672">
    <property type="entry name" value="DNA/RNA polymerases"/>
    <property type="match status" value="1"/>
</dbReference>
<organism evidence="2 3">
    <name type="scientific">Strongyloides venezuelensis</name>
    <name type="common">Threadworm</name>
    <dbReference type="NCBI Taxonomy" id="75913"/>
    <lineage>
        <taxon>Eukaryota</taxon>
        <taxon>Metazoa</taxon>
        <taxon>Ecdysozoa</taxon>
        <taxon>Nematoda</taxon>
        <taxon>Chromadorea</taxon>
        <taxon>Rhabditida</taxon>
        <taxon>Tylenchina</taxon>
        <taxon>Panagrolaimomorpha</taxon>
        <taxon>Strongyloidoidea</taxon>
        <taxon>Strongyloididae</taxon>
        <taxon>Strongyloides</taxon>
    </lineage>
</organism>
<dbReference type="AlphaFoldDB" id="A0A0K0FBR0"/>
<protein>
    <submittedName>
        <fullName evidence="3">Reverse transcriptase domain-containing protein</fullName>
    </submittedName>
</protein>
<reference evidence="2" key="1">
    <citation type="submission" date="2014-07" db="EMBL/GenBank/DDBJ databases">
        <authorList>
            <person name="Martin A.A"/>
            <person name="De Silva N."/>
        </authorList>
    </citation>
    <scope>NUCLEOTIDE SEQUENCE</scope>
</reference>
<name>A0A0K0FBR0_STRVS</name>
<dbReference type="Proteomes" id="UP000035680">
    <property type="component" value="Unassembled WGS sequence"/>
</dbReference>
<dbReference type="InterPro" id="IPR000477">
    <property type="entry name" value="RT_dom"/>
</dbReference>